<protein>
    <submittedName>
        <fullName evidence="1">Uncharacterized protein</fullName>
    </submittedName>
</protein>
<dbReference type="RefSeq" id="WP_149651952.1">
    <property type="nucleotide sequence ID" value="NZ_VTZN01000001.1"/>
</dbReference>
<gene>
    <name evidence="1" type="ORF">F0Q45_00070</name>
</gene>
<organism evidence="1 2">
    <name type="scientific">Mycobacterium simiae</name>
    <name type="common">Mycobacterium habana</name>
    <dbReference type="NCBI Taxonomy" id="1784"/>
    <lineage>
        <taxon>Bacteria</taxon>
        <taxon>Bacillati</taxon>
        <taxon>Actinomycetota</taxon>
        <taxon>Actinomycetes</taxon>
        <taxon>Mycobacteriales</taxon>
        <taxon>Mycobacteriaceae</taxon>
        <taxon>Mycobacterium</taxon>
        <taxon>Mycobacterium simiae complex</taxon>
    </lineage>
</organism>
<dbReference type="EMBL" id="VTZN01000001">
    <property type="protein sequence ID" value="KAA1252131.1"/>
    <property type="molecule type" value="Genomic_DNA"/>
</dbReference>
<dbReference type="AlphaFoldDB" id="A0A5B1BVU3"/>
<dbReference type="OrthoDB" id="9770329at2"/>
<comment type="caution">
    <text evidence="1">The sequence shown here is derived from an EMBL/GenBank/DDBJ whole genome shotgun (WGS) entry which is preliminary data.</text>
</comment>
<sequence length="73" mass="8065">MIATAQFTIAITPREPQAYNSNYAGEFPALDALFGTIYLPGNRWPAHYGVDDIRPAGYLRQLAWPFGARCSSS</sequence>
<name>A0A5B1BVU3_MYCSI</name>
<proteinExistence type="predicted"/>
<evidence type="ECO:0000313" key="1">
    <source>
        <dbReference type="EMBL" id="KAA1252131.1"/>
    </source>
</evidence>
<dbReference type="Proteomes" id="UP000324701">
    <property type="component" value="Unassembled WGS sequence"/>
</dbReference>
<keyword evidence="2" id="KW-1185">Reference proteome</keyword>
<evidence type="ECO:0000313" key="2">
    <source>
        <dbReference type="Proteomes" id="UP000324701"/>
    </source>
</evidence>
<accession>A0A5B1BVU3</accession>
<reference evidence="1 2" key="1">
    <citation type="submission" date="2019-09" db="EMBL/GenBank/DDBJ databases">
        <title>Report of infection by Mycobacterium simiae a patient suffering from pulmonary tuberculosis.</title>
        <authorList>
            <person name="Mohanty P.S."/>
            <person name="Bansal A.K."/>
            <person name="Singh H."/>
            <person name="Sharma S."/>
            <person name="Patil S.A."/>
            <person name="Upadhaya P."/>
            <person name="Singh P.K."/>
            <person name="Kumar D."/>
            <person name="Kumar S."/>
            <person name="Singh R.K."/>
            <person name="Chaudhary B."/>
        </authorList>
    </citation>
    <scope>NUCLEOTIDE SEQUENCE [LARGE SCALE GENOMIC DNA]</scope>
    <source>
        <strain evidence="1 2">JAL-560-SIM</strain>
    </source>
</reference>